<gene>
    <name evidence="2" type="ORF">L873DRAFT_1787377</name>
</gene>
<reference evidence="2 3" key="1">
    <citation type="journal article" date="2018" name="Nat. Ecol. Evol.">
        <title>Pezizomycetes genomes reveal the molecular basis of ectomycorrhizal truffle lifestyle.</title>
        <authorList>
            <person name="Murat C."/>
            <person name="Payen T."/>
            <person name="Noel B."/>
            <person name="Kuo A."/>
            <person name="Morin E."/>
            <person name="Chen J."/>
            <person name="Kohler A."/>
            <person name="Krizsan K."/>
            <person name="Balestrini R."/>
            <person name="Da Silva C."/>
            <person name="Montanini B."/>
            <person name="Hainaut M."/>
            <person name="Levati E."/>
            <person name="Barry K.W."/>
            <person name="Belfiori B."/>
            <person name="Cichocki N."/>
            <person name="Clum A."/>
            <person name="Dockter R.B."/>
            <person name="Fauchery L."/>
            <person name="Guy J."/>
            <person name="Iotti M."/>
            <person name="Le Tacon F."/>
            <person name="Lindquist E.A."/>
            <person name="Lipzen A."/>
            <person name="Malagnac F."/>
            <person name="Mello A."/>
            <person name="Molinier V."/>
            <person name="Miyauchi S."/>
            <person name="Poulain J."/>
            <person name="Riccioni C."/>
            <person name="Rubini A."/>
            <person name="Sitrit Y."/>
            <person name="Splivallo R."/>
            <person name="Traeger S."/>
            <person name="Wang M."/>
            <person name="Zifcakova L."/>
            <person name="Wipf D."/>
            <person name="Zambonelli A."/>
            <person name="Paolocci F."/>
            <person name="Nowrousian M."/>
            <person name="Ottonello S."/>
            <person name="Baldrian P."/>
            <person name="Spatafora J.W."/>
            <person name="Henrissat B."/>
            <person name="Nagy L.G."/>
            <person name="Aury J.M."/>
            <person name="Wincker P."/>
            <person name="Grigoriev I.V."/>
            <person name="Bonfante P."/>
            <person name="Martin F.M."/>
        </authorList>
    </citation>
    <scope>NUCLEOTIDE SEQUENCE [LARGE SCALE GENOMIC DNA]</scope>
    <source>
        <strain evidence="2 3">120613-1</strain>
    </source>
</reference>
<accession>A0A3N4JX44</accession>
<organism evidence="2 3">
    <name type="scientific">Choiromyces venosus 120613-1</name>
    <dbReference type="NCBI Taxonomy" id="1336337"/>
    <lineage>
        <taxon>Eukaryota</taxon>
        <taxon>Fungi</taxon>
        <taxon>Dikarya</taxon>
        <taxon>Ascomycota</taxon>
        <taxon>Pezizomycotina</taxon>
        <taxon>Pezizomycetes</taxon>
        <taxon>Pezizales</taxon>
        <taxon>Tuberaceae</taxon>
        <taxon>Choiromyces</taxon>
    </lineage>
</organism>
<protein>
    <recommendedName>
        <fullName evidence="4">Biogenesis of lysosome-related organelles complex 1 subunit CNL1</fullName>
    </recommendedName>
</protein>
<feature type="region of interest" description="Disordered" evidence="1">
    <location>
        <begin position="1"/>
        <end position="67"/>
    </location>
</feature>
<keyword evidence="3" id="KW-1185">Reference proteome</keyword>
<evidence type="ECO:0000256" key="1">
    <source>
        <dbReference type="SAM" id="MobiDB-lite"/>
    </source>
</evidence>
<proteinExistence type="predicted"/>
<dbReference type="EMBL" id="ML120365">
    <property type="protein sequence ID" value="RPB02923.1"/>
    <property type="molecule type" value="Genomic_DNA"/>
</dbReference>
<evidence type="ECO:0000313" key="3">
    <source>
        <dbReference type="Proteomes" id="UP000276215"/>
    </source>
</evidence>
<feature type="compositionally biased region" description="Low complexity" evidence="1">
    <location>
        <begin position="1"/>
        <end position="11"/>
    </location>
</feature>
<dbReference type="AlphaFoldDB" id="A0A3N4JX44"/>
<name>A0A3N4JX44_9PEZI</name>
<feature type="compositionally biased region" description="Low complexity" evidence="1">
    <location>
        <begin position="47"/>
        <end position="56"/>
    </location>
</feature>
<evidence type="ECO:0000313" key="2">
    <source>
        <dbReference type="EMBL" id="RPB02923.1"/>
    </source>
</evidence>
<sequence>MSISTSSGHSSGHSDRMSTSTSENRSKHSDRMSISPPENRSGYDEMSTSSDHPSSSTGREPTIRDLGSKINMFHRVVNTRIKSLQDDWDSKINILHKTMHDYDGRHRQFEVEVNNQFAEVNNQFTGLSNQLVLVLNRLEGPRTMRALVVID</sequence>
<evidence type="ECO:0008006" key="4">
    <source>
        <dbReference type="Google" id="ProtNLM"/>
    </source>
</evidence>
<dbReference type="Proteomes" id="UP000276215">
    <property type="component" value="Unassembled WGS sequence"/>
</dbReference>